<proteinExistence type="predicted"/>
<evidence type="ECO:0000313" key="3">
    <source>
        <dbReference type="EMBL" id="NXU66600.1"/>
    </source>
</evidence>
<dbReference type="OrthoDB" id="10060824at2759"/>
<organism evidence="3 4">
    <name type="scientific">Horornis vulcanius</name>
    <dbReference type="NCBI Taxonomy" id="2585811"/>
    <lineage>
        <taxon>Eukaryota</taxon>
        <taxon>Metazoa</taxon>
        <taxon>Chordata</taxon>
        <taxon>Craniata</taxon>
        <taxon>Vertebrata</taxon>
        <taxon>Euteleostomi</taxon>
        <taxon>Archelosauria</taxon>
        <taxon>Archosauria</taxon>
        <taxon>Dinosauria</taxon>
        <taxon>Saurischia</taxon>
        <taxon>Theropoda</taxon>
        <taxon>Coelurosauria</taxon>
        <taxon>Aves</taxon>
        <taxon>Neognathae</taxon>
        <taxon>Neoaves</taxon>
        <taxon>Telluraves</taxon>
        <taxon>Australaves</taxon>
        <taxon>Passeriformes</taxon>
        <taxon>Sylvioidea</taxon>
        <taxon>Scotocercidae</taxon>
        <taxon>Horornis</taxon>
    </lineage>
</organism>
<evidence type="ECO:0000259" key="2">
    <source>
        <dbReference type="Pfam" id="PF26579"/>
    </source>
</evidence>
<evidence type="ECO:0000313" key="4">
    <source>
        <dbReference type="Proteomes" id="UP000558460"/>
    </source>
</evidence>
<dbReference type="AlphaFoldDB" id="A0A7L3MMZ2"/>
<evidence type="ECO:0000256" key="1">
    <source>
        <dbReference type="SAM" id="MobiDB-lite"/>
    </source>
</evidence>
<feature type="domain" description="CFAP47-like immunoglobulin-like" evidence="2">
    <location>
        <begin position="79"/>
        <end position="126"/>
    </location>
</feature>
<feature type="non-terminal residue" evidence="3">
    <location>
        <position position="1"/>
    </location>
</feature>
<dbReference type="InterPro" id="IPR058952">
    <property type="entry name" value="Ig_CFAP47"/>
</dbReference>
<gene>
    <name evidence="3" type="primary">Cfap47_3</name>
    <name evidence="3" type="ORF">HORVUL_R06370</name>
</gene>
<dbReference type="GO" id="GO:0005929">
    <property type="term" value="C:cilium"/>
    <property type="evidence" value="ECO:0007669"/>
    <property type="project" value="TreeGrafter"/>
</dbReference>
<protein>
    <submittedName>
        <fullName evidence="3">CFA47 protein</fullName>
    </submittedName>
</protein>
<reference evidence="3 4" key="1">
    <citation type="submission" date="2019-09" db="EMBL/GenBank/DDBJ databases">
        <title>Bird 10,000 Genomes (B10K) Project - Family phase.</title>
        <authorList>
            <person name="Zhang G."/>
        </authorList>
    </citation>
    <scope>NUCLEOTIDE SEQUENCE [LARGE SCALE GENOMIC DNA]</scope>
    <source>
        <strain evidence="3">B10K-DU-029-69</strain>
        <tissue evidence="3">Muscle</tissue>
    </source>
</reference>
<name>A0A7L3MMZ2_9PASS</name>
<dbReference type="Proteomes" id="UP000558460">
    <property type="component" value="Unassembled WGS sequence"/>
</dbReference>
<dbReference type="GO" id="GO:0007288">
    <property type="term" value="P:sperm axoneme assembly"/>
    <property type="evidence" value="ECO:0007669"/>
    <property type="project" value="TreeGrafter"/>
</dbReference>
<dbReference type="PANTHER" id="PTHR45912:SF3">
    <property type="entry name" value="CILIA- AND FLAGELLA-ASSOCIATED PROTEIN 47"/>
    <property type="match status" value="1"/>
</dbReference>
<dbReference type="EMBL" id="VZUA01105588">
    <property type="protein sequence ID" value="NXU66600.1"/>
    <property type="molecule type" value="Genomic_DNA"/>
</dbReference>
<comment type="caution">
    <text evidence="3">The sequence shown here is derived from an EMBL/GenBank/DDBJ whole genome shotgun (WGS) entry which is preliminary data.</text>
</comment>
<accession>A0A7L3MMZ2</accession>
<feature type="region of interest" description="Disordered" evidence="1">
    <location>
        <begin position="117"/>
        <end position="138"/>
    </location>
</feature>
<sequence length="138" mass="15174">LSGIRLGPKEKLEVPVLFMPAEMKIYKAVVVIHVMRENGENWPYKVAAGSNTDLKRNVTVAENGETRGIVWTYPINGTPEAPQQKSVVIRCQARQRVEQRVELLLIGVIMPCATAQPDAGNSAEVDSDESSNTLEVTD</sequence>
<keyword evidence="4" id="KW-1185">Reference proteome</keyword>
<feature type="non-terminal residue" evidence="3">
    <location>
        <position position="138"/>
    </location>
</feature>
<dbReference type="PANTHER" id="PTHR45912">
    <property type="entry name" value="CILIA- AND FLAGELLA-ASSOCIATED PROTEIN 47"/>
    <property type="match status" value="1"/>
</dbReference>
<dbReference type="Pfam" id="PF26579">
    <property type="entry name" value="Ig_CFAP47"/>
    <property type="match status" value="1"/>
</dbReference>